<feature type="coiled-coil region" evidence="1">
    <location>
        <begin position="1130"/>
        <end position="1182"/>
    </location>
</feature>
<feature type="coiled-coil region" evidence="1">
    <location>
        <begin position="1215"/>
        <end position="1249"/>
    </location>
</feature>
<dbReference type="RefSeq" id="WP_213819543.1">
    <property type="nucleotide sequence ID" value="NZ_JAAMFI010000001.1"/>
</dbReference>
<dbReference type="EMBL" id="JAAMFI010000001">
    <property type="protein sequence ID" value="MBS9334951.1"/>
    <property type="molecule type" value="Genomic_DNA"/>
</dbReference>
<feature type="domain" description="Protein G-related albumin-binding (GA) module" evidence="4">
    <location>
        <begin position="1414"/>
        <end position="1442"/>
    </location>
</feature>
<feature type="compositionally biased region" description="Polar residues" evidence="2">
    <location>
        <begin position="1358"/>
        <end position="1370"/>
    </location>
</feature>
<accession>A0ABS5QRC5</accession>
<keyword evidence="1" id="KW-0175">Coiled coil</keyword>
<dbReference type="Proteomes" id="UP001519418">
    <property type="component" value="Unassembled WGS sequence"/>
</dbReference>
<feature type="region of interest" description="Disordered" evidence="2">
    <location>
        <begin position="44"/>
        <end position="67"/>
    </location>
</feature>
<feature type="compositionally biased region" description="Basic and acidic residues" evidence="2">
    <location>
        <begin position="1345"/>
        <end position="1357"/>
    </location>
</feature>
<sequence length="1611" mass="174999">MNMVVKRGQKRKGWLYVSVITMALMAGSTALPMTETPSGIGLLANASTSDDSNTNKDAGSIVDDATGDHPEFQTIEDVKFDDPEKALVGMWVNLATVSGVAVDGNQSIDYKINNVFVRKDKDTGQLISAYVGGKTVVTITPRGSNNSVWIEAGSNGNFHQIKRFSTAPGDKSKTDQDGEVVYAPDGKSQDKAMPFTLPETFKKGDDTLRVAYTSNNAGKKASGNDAFYTTPKIQMRTAPDLKVEIQQAQAQAQASYAAKEEGYQKLETARTKMKDDVDNDNTINSTEKGAKKQKIDEIIDKAKENLAKQDNAKNVTDIVTQAVLDAQDVHSNPSIEKRIEAARSAIYLANEAQVAAIKDNKDLSLAEQEELLAKVQTDTDKLYQAISDAEKLAKSDPDQATKAINTTLKGLLADDTGQRPAYQDIVIAPKESFDQQKKEAVSKATEANQKAVAAIEKNDTLTADEKQTRLNQLSADYKQLTTAINGATKAAQFDEAKQTFDQAATTDIKDGEAVADRKSNKIQALEAQAELTKQLEKIKGDKTLDESERETQKHTVEEAQRELEEHINAATTAQGVVEAGDDVTIQALVKKIQNAYRPNDSVDKQVQDAKQAIQDEADRQARMIDQLDNLTADEKDAAKQEIQNKVAPAQNALDGATDKDDLKKRQENNDPKSDFDSIYKTNKAKESVADRAARLASELAEQATTAQTNLDKEATAAKDAIDQNGDLTADEKEAQKTAITKATDKAKEALKQSDVKTADQVEAIKKSASEDLAQFNEKKREARKAAAKIAQAQIDDINANKGLTADEKTTLVNKVKAAYDATTKNIDNAEATTAVPDVSDQSEFANTVHSEGANDHDALKKAQAAAKADVESRYAKAQADLDAKKADMSQADFDKAQDALTKHKEADVNQAENGEDITAVTAAQANATNNIAGTESDLSKVKSLDERKAEEQAVVSKKAKEDREAIDKMDTLSENQREKMKQAITAAEGAINKKINDTTQLDGLSDAKKQDQLTESFEAAKTTEAKLKLENKQKAENALIDNKVKDAKKVINALTNLSEDEKQAKLQDIDTKAGDARQKINAAKNEADFDQINQGLDVNSDLEKVTTAATNLDQDHANEKGLAEGKKAATAAIEKQAADAKAEIDAMEALAKDGDQIDESMKEKAKAARQKIAEDLAKVKENIGNTDDVKNLAGIQTNFDVKTPTQGVSDQLDHLNQLNKEKAAAKAAVQEKIDEAKRQLEAMDNLDADSKKALEGKIQADAKAAFDGIEDKVAGLKQLVNNGDKNSVLTDIVKHTSFDQDIADAKNKVKAFAKALTDSKKDVDQAIIDEKAKIDQMNQLTEDEKATAKKDLDKQAETAKSQIDQGQTADQVRELVKKSTFKSDVSDIMGDLQTRDSLAVQKQKAQAAIDQEAKQAEDKIDGMMNLSTAQKDKAKAEIKASAKTAKNLIAADDNADAVIEHKLDTTFTNQSQQVLEKLGTHDSLLDQKAAAKALVDKKVAAAKATIDSMPNLSEEQKAQAKAEIDAASNRAKSKIDADQSADEILLDSKDLTFDRQKEALMDRLSKIQTVEDTTTAQPQTAKQAIKNGNWLTILLLSMTTFFFIKTKKSRQ</sequence>
<reference evidence="6 7" key="1">
    <citation type="submission" date="2020-02" db="EMBL/GenBank/DDBJ databases">
        <title>Fructobacillus sp. isolated from paper mulberry of Taiwan.</title>
        <authorList>
            <person name="Lin S.-T."/>
        </authorList>
    </citation>
    <scope>NUCLEOTIDE SEQUENCE [LARGE SCALE GENOMIC DNA]</scope>
    <source>
        <strain evidence="6 7">M1-10</strain>
    </source>
</reference>
<gene>
    <name evidence="6" type="ORF">G6R27_02710</name>
</gene>
<evidence type="ECO:0000259" key="5">
    <source>
        <dbReference type="Pfam" id="PF07564"/>
    </source>
</evidence>
<keyword evidence="3" id="KW-0732">Signal</keyword>
<dbReference type="Pfam" id="PF07564">
    <property type="entry name" value="DUF1542"/>
    <property type="match status" value="4"/>
</dbReference>
<feature type="region of interest" description="Disordered" evidence="2">
    <location>
        <begin position="644"/>
        <end position="681"/>
    </location>
</feature>
<proteinExistence type="predicted"/>
<keyword evidence="7" id="KW-1185">Reference proteome</keyword>
<protein>
    <submittedName>
        <fullName evidence="6">DUF1542 domain-containing protein</fullName>
    </submittedName>
</protein>
<feature type="chain" id="PRO_5047369222" evidence="3">
    <location>
        <begin position="31"/>
        <end position="1611"/>
    </location>
</feature>
<feature type="coiled-coil region" evidence="1">
    <location>
        <begin position="732"/>
        <end position="832"/>
    </location>
</feature>
<evidence type="ECO:0000256" key="3">
    <source>
        <dbReference type="SAM" id="SignalP"/>
    </source>
</evidence>
<evidence type="ECO:0000313" key="7">
    <source>
        <dbReference type="Proteomes" id="UP001519418"/>
    </source>
</evidence>
<comment type="caution">
    <text evidence="6">The sequence shown here is derived from an EMBL/GenBank/DDBJ whole genome shotgun (WGS) entry which is preliminary data.</text>
</comment>
<dbReference type="Pfam" id="PF01468">
    <property type="entry name" value="GA"/>
    <property type="match status" value="1"/>
</dbReference>
<feature type="signal peptide" evidence="3">
    <location>
        <begin position="1"/>
        <end position="30"/>
    </location>
</feature>
<feature type="domain" description="DUF1542" evidence="5">
    <location>
        <begin position="607"/>
        <end position="668"/>
    </location>
</feature>
<organism evidence="6 7">
    <name type="scientific">Fructobacillus papyriferae</name>
    <dbReference type="NCBI Taxonomy" id="2713171"/>
    <lineage>
        <taxon>Bacteria</taxon>
        <taxon>Bacillati</taxon>
        <taxon>Bacillota</taxon>
        <taxon>Bacilli</taxon>
        <taxon>Lactobacillales</taxon>
        <taxon>Lactobacillaceae</taxon>
        <taxon>Fructobacillus</taxon>
    </lineage>
</organism>
<feature type="domain" description="DUF1542" evidence="5">
    <location>
        <begin position="1488"/>
        <end position="1544"/>
    </location>
</feature>
<evidence type="ECO:0000256" key="2">
    <source>
        <dbReference type="SAM" id="MobiDB-lite"/>
    </source>
</evidence>
<name>A0ABS5QRC5_9LACO</name>
<feature type="compositionally biased region" description="Polar residues" evidence="2">
    <location>
        <begin position="45"/>
        <end position="57"/>
    </location>
</feature>
<feature type="domain" description="DUF1542" evidence="5">
    <location>
        <begin position="778"/>
        <end position="842"/>
    </location>
</feature>
<dbReference type="InterPro" id="IPR002988">
    <property type="entry name" value="GA_module"/>
</dbReference>
<dbReference type="InterPro" id="IPR011439">
    <property type="entry name" value="DUF1542"/>
</dbReference>
<evidence type="ECO:0000256" key="1">
    <source>
        <dbReference type="SAM" id="Coils"/>
    </source>
</evidence>
<feature type="domain" description="DUF1542" evidence="5">
    <location>
        <begin position="1318"/>
        <end position="1374"/>
    </location>
</feature>
<evidence type="ECO:0000313" key="6">
    <source>
        <dbReference type="EMBL" id="MBS9334951.1"/>
    </source>
</evidence>
<feature type="compositionally biased region" description="Basic and acidic residues" evidence="2">
    <location>
        <begin position="656"/>
        <end position="681"/>
    </location>
</feature>
<feature type="region of interest" description="Disordered" evidence="2">
    <location>
        <begin position="538"/>
        <end position="560"/>
    </location>
</feature>
<evidence type="ECO:0000259" key="4">
    <source>
        <dbReference type="Pfam" id="PF01468"/>
    </source>
</evidence>
<feature type="region of interest" description="Disordered" evidence="2">
    <location>
        <begin position="1345"/>
        <end position="1370"/>
    </location>
</feature>